<organism evidence="11">
    <name type="scientific">Gaeumannomyces tritici (strain R3-111a-1)</name>
    <name type="common">Wheat and barley take-all root rot fungus</name>
    <name type="synonym">Gaeumannomyces graminis var. tritici</name>
    <dbReference type="NCBI Taxonomy" id="644352"/>
    <lineage>
        <taxon>Eukaryota</taxon>
        <taxon>Fungi</taxon>
        <taxon>Dikarya</taxon>
        <taxon>Ascomycota</taxon>
        <taxon>Pezizomycotina</taxon>
        <taxon>Sordariomycetes</taxon>
        <taxon>Sordariomycetidae</taxon>
        <taxon>Magnaporthales</taxon>
        <taxon>Magnaporthaceae</taxon>
        <taxon>Gaeumannomyces</taxon>
    </lineage>
</organism>
<comment type="function">
    <text evidence="7">Component of the SMC5-SMC6 complex, that promotes sister chromatid alignment after DNA damage and facilitates double-stranded DNA breaks (DSBs) repair via homologous recombination between sister chromatids.</text>
</comment>
<dbReference type="RefSeq" id="XP_009227525.1">
    <property type="nucleotide sequence ID" value="XM_009229261.1"/>
</dbReference>
<dbReference type="InterPro" id="IPR014854">
    <property type="entry name" value="Nse4_C"/>
</dbReference>
<dbReference type="Proteomes" id="UP000006039">
    <property type="component" value="Unassembled WGS sequence"/>
</dbReference>
<evidence type="ECO:0000313" key="11">
    <source>
        <dbReference type="EMBL" id="EJT70347.1"/>
    </source>
</evidence>
<protein>
    <recommendedName>
        <fullName evidence="7">Non-structural maintenance of chromosomes element 4</fullName>
    </recommendedName>
</protein>
<comment type="similarity">
    <text evidence="2 7">Belongs to the NSE4 family.</text>
</comment>
<reference evidence="12" key="5">
    <citation type="submission" date="2018-04" db="UniProtKB">
        <authorList>
            <consortium name="EnsemblFungi"/>
        </authorList>
    </citation>
    <scope>IDENTIFICATION</scope>
    <source>
        <strain evidence="12">R3-111a-1</strain>
    </source>
</reference>
<dbReference type="PANTHER" id="PTHR16140:SF0">
    <property type="entry name" value="NON-STRUCTURAL MAINTENANCE OF CHROMOSOMES ELEMENT 4"/>
    <property type="match status" value="1"/>
</dbReference>
<dbReference type="InterPro" id="IPR027786">
    <property type="entry name" value="Nse4/EID"/>
</dbReference>
<dbReference type="STRING" id="644352.J3PD02"/>
<keyword evidence="5 7" id="KW-0234">DNA repair</keyword>
<keyword evidence="4 7" id="KW-0233">DNA recombination</keyword>
<dbReference type="GO" id="GO:0006281">
    <property type="term" value="P:DNA repair"/>
    <property type="evidence" value="ECO:0007669"/>
    <property type="project" value="UniProtKB-UniRule"/>
</dbReference>
<dbReference type="AlphaFoldDB" id="J3PD02"/>
<evidence type="ECO:0000256" key="2">
    <source>
        <dbReference type="ARBA" id="ARBA00008997"/>
    </source>
</evidence>
<evidence type="ECO:0000259" key="10">
    <source>
        <dbReference type="Pfam" id="PF15412"/>
    </source>
</evidence>
<comment type="subunit">
    <text evidence="7">Component of the SMC5-SMC6 complex.</text>
</comment>
<evidence type="ECO:0000256" key="3">
    <source>
        <dbReference type="ARBA" id="ARBA00022763"/>
    </source>
</evidence>
<evidence type="ECO:0000256" key="5">
    <source>
        <dbReference type="ARBA" id="ARBA00023204"/>
    </source>
</evidence>
<keyword evidence="3 7" id="KW-0227">DNA damage</keyword>
<proteinExistence type="inferred from homology"/>
<dbReference type="OrthoDB" id="361242at2759"/>
<dbReference type="GeneID" id="20351833"/>
<keyword evidence="13" id="KW-1185">Reference proteome</keyword>
<reference evidence="12" key="4">
    <citation type="journal article" date="2015" name="G3 (Bethesda)">
        <title>Genome sequences of three phytopathogenic species of the Magnaporthaceae family of fungi.</title>
        <authorList>
            <person name="Okagaki L.H."/>
            <person name="Nunes C.C."/>
            <person name="Sailsbery J."/>
            <person name="Clay B."/>
            <person name="Brown D."/>
            <person name="John T."/>
            <person name="Oh Y."/>
            <person name="Young N."/>
            <person name="Fitzgerald M."/>
            <person name="Haas B.J."/>
            <person name="Zeng Q."/>
            <person name="Young S."/>
            <person name="Adiconis X."/>
            <person name="Fan L."/>
            <person name="Levin J.Z."/>
            <person name="Mitchell T.K."/>
            <person name="Okubara P.A."/>
            <person name="Farman M.L."/>
            <person name="Kohn L.M."/>
            <person name="Birren B."/>
            <person name="Ma L.-J."/>
            <person name="Dean R.A."/>
        </authorList>
    </citation>
    <scope>NUCLEOTIDE SEQUENCE</scope>
    <source>
        <strain evidence="12">R3-111a-1</strain>
    </source>
</reference>
<dbReference type="GO" id="GO:0006310">
    <property type="term" value="P:DNA recombination"/>
    <property type="evidence" value="ECO:0007669"/>
    <property type="project" value="UniProtKB-UniRule"/>
</dbReference>
<comment type="subcellular location">
    <subcellularLocation>
        <location evidence="1 7">Nucleus</location>
    </subcellularLocation>
</comment>
<feature type="region of interest" description="Disordered" evidence="8">
    <location>
        <begin position="1"/>
        <end position="72"/>
    </location>
</feature>
<evidence type="ECO:0000313" key="13">
    <source>
        <dbReference type="Proteomes" id="UP000006039"/>
    </source>
</evidence>
<evidence type="ECO:0000256" key="7">
    <source>
        <dbReference type="RuleBase" id="RU365071"/>
    </source>
</evidence>
<name>J3PD02_GAET3</name>
<dbReference type="GO" id="GO:0030915">
    <property type="term" value="C:Smc5-Smc6 complex"/>
    <property type="evidence" value="ECO:0007669"/>
    <property type="project" value="UniProtKB-UniRule"/>
</dbReference>
<keyword evidence="6 7" id="KW-0539">Nucleus</keyword>
<sequence length="447" mass="49784">MPEWKHSPASSRSQQRQTSPPAARDPLRTKRGQAAPETLLPSRPNHPSPTTMGDHNDGDLEHFDPNQSLDERREIQRGVRGLMRKTAENQEDLLSTKPTLYAEMLREADEYMHQIKQTFEATVDSRLILNVAETAYRRSNRLTAGAGTVGGVDVDELVSKCITYMKHGRGIADDSHAELSSTQHHRRRRTAAGGGGSRDEDGDEDGDDGDTLNWAHFGKYACVPYVRRPALPGLLLGPLSVERKARKVAKRTAPLRINSLHEVRPEVLDPEAMQAGANAEKGDLTATCTRIFRLLNTAVHERQDACVNAVGEELPEGLQEDEDARRPFYDRFAIRATGGIDLLRFAVNPRSFAQTVENMFYISFLIRDGKVNLEFDDDGLPSICPVGDDDDGESAERSHPTRHQAIIELDLAKWREVIDVFNITESIIPHRADTDHSGPGARGWYSS</sequence>
<accession>J3PD02</accession>
<reference evidence="11" key="3">
    <citation type="submission" date="2010-09" db="EMBL/GenBank/DDBJ databases">
        <title>Annotation of Gaeumannomyces graminis var. tritici R3-111a-1.</title>
        <authorList>
            <consortium name="The Broad Institute Genome Sequencing Platform"/>
            <person name="Ma L.-J."/>
            <person name="Dead R."/>
            <person name="Young S.K."/>
            <person name="Zeng Q."/>
            <person name="Gargeya S."/>
            <person name="Fitzgerald M."/>
            <person name="Haas B."/>
            <person name="Abouelleil A."/>
            <person name="Alvarado L."/>
            <person name="Arachchi H.M."/>
            <person name="Berlin A."/>
            <person name="Brown A."/>
            <person name="Chapman S.B."/>
            <person name="Chen Z."/>
            <person name="Dunbar C."/>
            <person name="Freedman E."/>
            <person name="Gearin G."/>
            <person name="Gellesch M."/>
            <person name="Goldberg J."/>
            <person name="Griggs A."/>
            <person name="Gujja S."/>
            <person name="Heiman D."/>
            <person name="Howarth C."/>
            <person name="Larson L."/>
            <person name="Lui A."/>
            <person name="MacDonald P.J.P."/>
            <person name="Mehta T."/>
            <person name="Montmayeur A."/>
            <person name="Murphy C."/>
            <person name="Neiman D."/>
            <person name="Pearson M."/>
            <person name="Priest M."/>
            <person name="Roberts A."/>
            <person name="Saif S."/>
            <person name="Shea T."/>
            <person name="Shenoy N."/>
            <person name="Sisk P."/>
            <person name="Stolte C."/>
            <person name="Sykes S."/>
            <person name="Yandava C."/>
            <person name="Wortman J."/>
            <person name="Nusbaum C."/>
            <person name="Birren B."/>
        </authorList>
    </citation>
    <scope>NUCLEOTIDE SEQUENCE</scope>
    <source>
        <strain evidence="11">R3-111a-1</strain>
    </source>
</reference>
<dbReference type="GO" id="GO:0005634">
    <property type="term" value="C:nucleus"/>
    <property type="evidence" value="ECO:0007669"/>
    <property type="project" value="UniProtKB-SubCell"/>
</dbReference>
<dbReference type="Pfam" id="PF08743">
    <property type="entry name" value="Nse4_C"/>
    <property type="match status" value="1"/>
</dbReference>
<evidence type="ECO:0000313" key="12">
    <source>
        <dbReference type="EnsemblFungi" id="EJT70347"/>
    </source>
</evidence>
<evidence type="ECO:0000259" key="9">
    <source>
        <dbReference type="Pfam" id="PF08743"/>
    </source>
</evidence>
<dbReference type="HOGENOM" id="CLU_041037_4_0_1"/>
<evidence type="ECO:0000256" key="8">
    <source>
        <dbReference type="SAM" id="MobiDB-lite"/>
    </source>
</evidence>
<feature type="domain" description="Nse4/EID protein Nse3/MAGE-binding" evidence="10">
    <location>
        <begin position="124"/>
        <end position="178"/>
    </location>
</feature>
<feature type="compositionally biased region" description="Basic and acidic residues" evidence="8">
    <location>
        <begin position="54"/>
        <end position="72"/>
    </location>
</feature>
<dbReference type="eggNOG" id="KOG2866">
    <property type="taxonomic scope" value="Eukaryota"/>
</dbReference>
<evidence type="ECO:0000256" key="4">
    <source>
        <dbReference type="ARBA" id="ARBA00023172"/>
    </source>
</evidence>
<dbReference type="PANTHER" id="PTHR16140">
    <property type="entry name" value="NON-STRUCTURAL MAINTENANCE OF CHROMOSOMES ELEMENT 4"/>
    <property type="match status" value="1"/>
</dbReference>
<dbReference type="EMBL" id="GL385401">
    <property type="protein sequence ID" value="EJT70347.1"/>
    <property type="molecule type" value="Genomic_DNA"/>
</dbReference>
<evidence type="ECO:0000256" key="6">
    <source>
        <dbReference type="ARBA" id="ARBA00023242"/>
    </source>
</evidence>
<dbReference type="InterPro" id="IPR029225">
    <property type="entry name" value="Nse4_Nse3-bd"/>
</dbReference>
<reference evidence="13" key="1">
    <citation type="submission" date="2010-07" db="EMBL/GenBank/DDBJ databases">
        <title>The genome sequence of Gaeumannomyces graminis var. tritici strain R3-111a-1.</title>
        <authorList>
            <consortium name="The Broad Institute Genome Sequencing Platform"/>
            <person name="Ma L.-J."/>
            <person name="Dead R."/>
            <person name="Young S."/>
            <person name="Zeng Q."/>
            <person name="Koehrsen M."/>
            <person name="Alvarado L."/>
            <person name="Berlin A."/>
            <person name="Chapman S.B."/>
            <person name="Chen Z."/>
            <person name="Freedman E."/>
            <person name="Gellesch M."/>
            <person name="Goldberg J."/>
            <person name="Griggs A."/>
            <person name="Gujja S."/>
            <person name="Heilman E.R."/>
            <person name="Heiman D."/>
            <person name="Hepburn T."/>
            <person name="Howarth C."/>
            <person name="Jen D."/>
            <person name="Larson L."/>
            <person name="Mehta T."/>
            <person name="Neiman D."/>
            <person name="Pearson M."/>
            <person name="Roberts A."/>
            <person name="Saif S."/>
            <person name="Shea T."/>
            <person name="Shenoy N."/>
            <person name="Sisk P."/>
            <person name="Stolte C."/>
            <person name="Sykes S."/>
            <person name="Walk T."/>
            <person name="White J."/>
            <person name="Yandava C."/>
            <person name="Haas B."/>
            <person name="Nusbaum C."/>
            <person name="Birren B."/>
        </authorList>
    </citation>
    <scope>NUCLEOTIDE SEQUENCE [LARGE SCALE GENOMIC DNA]</scope>
    <source>
        <strain evidence="13">R3-111a-1</strain>
    </source>
</reference>
<dbReference type="VEuPathDB" id="FungiDB:GGTG_11375"/>
<reference evidence="11" key="2">
    <citation type="submission" date="2010-07" db="EMBL/GenBank/DDBJ databases">
        <authorList>
            <consortium name="The Broad Institute Genome Sequencing Platform"/>
            <consortium name="Broad Institute Genome Sequencing Center for Infectious Disease"/>
            <person name="Ma L.-J."/>
            <person name="Dead R."/>
            <person name="Young S."/>
            <person name="Zeng Q."/>
            <person name="Koehrsen M."/>
            <person name="Alvarado L."/>
            <person name="Berlin A."/>
            <person name="Chapman S.B."/>
            <person name="Chen Z."/>
            <person name="Freedman E."/>
            <person name="Gellesch M."/>
            <person name="Goldberg J."/>
            <person name="Griggs A."/>
            <person name="Gujja S."/>
            <person name="Heilman E.R."/>
            <person name="Heiman D."/>
            <person name="Hepburn T."/>
            <person name="Howarth C."/>
            <person name="Jen D."/>
            <person name="Larson L."/>
            <person name="Mehta T."/>
            <person name="Neiman D."/>
            <person name="Pearson M."/>
            <person name="Roberts A."/>
            <person name="Saif S."/>
            <person name="Shea T."/>
            <person name="Shenoy N."/>
            <person name="Sisk P."/>
            <person name="Stolte C."/>
            <person name="Sykes S."/>
            <person name="Walk T."/>
            <person name="White J."/>
            <person name="Yandava C."/>
            <person name="Haas B."/>
            <person name="Nusbaum C."/>
            <person name="Birren B."/>
        </authorList>
    </citation>
    <scope>NUCLEOTIDE SEQUENCE</scope>
    <source>
        <strain evidence="11">R3-111a-1</strain>
    </source>
</reference>
<dbReference type="Pfam" id="PF15412">
    <property type="entry name" value="Nse4-Nse3_bdg"/>
    <property type="match status" value="1"/>
</dbReference>
<feature type="domain" description="Non-structural maintenance of chromosome element 4 C-terminal" evidence="9">
    <location>
        <begin position="340"/>
        <end position="428"/>
    </location>
</feature>
<feature type="region of interest" description="Disordered" evidence="8">
    <location>
        <begin position="173"/>
        <end position="207"/>
    </location>
</feature>
<dbReference type="EnsemblFungi" id="EJT70347">
    <property type="protein sequence ID" value="EJT70347"/>
    <property type="gene ID" value="GGTG_11375"/>
</dbReference>
<evidence type="ECO:0000256" key="1">
    <source>
        <dbReference type="ARBA" id="ARBA00004123"/>
    </source>
</evidence>
<gene>
    <name evidence="12" type="primary">20351833</name>
    <name evidence="11" type="ORF">GGTG_11375</name>
</gene>
<feature type="compositionally biased region" description="Low complexity" evidence="8">
    <location>
        <begin position="7"/>
        <end position="22"/>
    </location>
</feature>